<organism evidence="2 3">
    <name type="scientific">Cardiocondyla obscurior</name>
    <dbReference type="NCBI Taxonomy" id="286306"/>
    <lineage>
        <taxon>Eukaryota</taxon>
        <taxon>Metazoa</taxon>
        <taxon>Ecdysozoa</taxon>
        <taxon>Arthropoda</taxon>
        <taxon>Hexapoda</taxon>
        <taxon>Insecta</taxon>
        <taxon>Pterygota</taxon>
        <taxon>Neoptera</taxon>
        <taxon>Endopterygota</taxon>
        <taxon>Hymenoptera</taxon>
        <taxon>Apocrita</taxon>
        <taxon>Aculeata</taxon>
        <taxon>Formicoidea</taxon>
        <taxon>Formicidae</taxon>
        <taxon>Myrmicinae</taxon>
        <taxon>Cardiocondyla</taxon>
    </lineage>
</organism>
<protein>
    <submittedName>
        <fullName evidence="2">Uncharacterized protein</fullName>
    </submittedName>
</protein>
<keyword evidence="1" id="KW-1133">Transmembrane helix</keyword>
<comment type="caution">
    <text evidence="2">The sequence shown here is derived from an EMBL/GenBank/DDBJ whole genome shotgun (WGS) entry which is preliminary data.</text>
</comment>
<name>A0AAW2FNU8_9HYME</name>
<dbReference type="Proteomes" id="UP001430953">
    <property type="component" value="Unassembled WGS sequence"/>
</dbReference>
<proteinExistence type="predicted"/>
<dbReference type="EMBL" id="JADYXP020000009">
    <property type="protein sequence ID" value="KAL0117108.1"/>
    <property type="molecule type" value="Genomic_DNA"/>
</dbReference>
<reference evidence="2 3" key="1">
    <citation type="submission" date="2023-03" db="EMBL/GenBank/DDBJ databases">
        <title>High recombination rates correlate with genetic variation in Cardiocondyla obscurior ants.</title>
        <authorList>
            <person name="Errbii M."/>
        </authorList>
    </citation>
    <scope>NUCLEOTIDE SEQUENCE [LARGE SCALE GENOMIC DNA]</scope>
    <source>
        <strain evidence="2">Alpha-2009</strain>
        <tissue evidence="2">Whole body</tissue>
    </source>
</reference>
<keyword evidence="1" id="KW-0812">Transmembrane</keyword>
<gene>
    <name evidence="2" type="ORF">PUN28_010148</name>
</gene>
<evidence type="ECO:0000313" key="3">
    <source>
        <dbReference type="Proteomes" id="UP001430953"/>
    </source>
</evidence>
<feature type="transmembrane region" description="Helical" evidence="1">
    <location>
        <begin position="53"/>
        <end position="76"/>
    </location>
</feature>
<evidence type="ECO:0000313" key="2">
    <source>
        <dbReference type="EMBL" id="KAL0117108.1"/>
    </source>
</evidence>
<keyword evidence="3" id="KW-1185">Reference proteome</keyword>
<accession>A0AAW2FNU8</accession>
<keyword evidence="1" id="KW-0472">Membrane</keyword>
<evidence type="ECO:0000256" key="1">
    <source>
        <dbReference type="SAM" id="Phobius"/>
    </source>
</evidence>
<dbReference type="AlphaFoldDB" id="A0AAW2FNU8"/>
<sequence length="128" mass="14749">MILFCAEKSLVSLTVHLIAYLNCDLDCVAIVTVSFQSKGVTYPSLLVLPPPFFNFYSVYMCVYVFSFLLSYIHFIFSFRDIFFLPQSGSRSVCRKSELTAWCVAYARTHGPRFPLLFYNLYTKINASF</sequence>